<keyword evidence="5 9" id="KW-0472">Membrane</keyword>
<evidence type="ECO:0000256" key="10">
    <source>
        <dbReference type="SAM" id="MobiDB-lite"/>
    </source>
</evidence>
<feature type="signal peptide" evidence="9">
    <location>
        <begin position="1"/>
        <end position="19"/>
    </location>
</feature>
<dbReference type="Proteomes" id="UP000224854">
    <property type="component" value="Unassembled WGS sequence"/>
</dbReference>
<evidence type="ECO:0000256" key="9">
    <source>
        <dbReference type="RuleBase" id="RU361209"/>
    </source>
</evidence>
<evidence type="ECO:0000256" key="2">
    <source>
        <dbReference type="ARBA" id="ARBA00007528"/>
    </source>
</evidence>
<evidence type="ECO:0000256" key="1">
    <source>
        <dbReference type="ARBA" id="ARBA00004609"/>
    </source>
</evidence>
<comment type="subcellular location">
    <subcellularLocation>
        <location evidence="1 9">Cell membrane</location>
        <topology evidence="1 9">Lipid-anchor</topology>
        <topology evidence="1 9">GPI-anchor</topology>
    </subcellularLocation>
</comment>
<evidence type="ECO:0000256" key="8">
    <source>
        <dbReference type="ARBA" id="ARBA00023288"/>
    </source>
</evidence>
<keyword evidence="8 9" id="KW-0449">Lipoprotein</keyword>
<comment type="function">
    <text evidence="9">Splits internally a 1,3-beta-glucan molecule and transfers the newly generated reducing end (the donor) to the non-reducing end of another 1,3-beta-glucan molecule (the acceptor) forming a 1,3-beta linkage, resulting in the elongation of 1,3-beta-glucan chains in the cell wall.</text>
</comment>
<feature type="region of interest" description="Disordered" evidence="10">
    <location>
        <begin position="451"/>
        <end position="483"/>
    </location>
</feature>
<dbReference type="SMART" id="SM00768">
    <property type="entry name" value="X8"/>
    <property type="match status" value="1"/>
</dbReference>
<dbReference type="GO" id="GO:0031505">
    <property type="term" value="P:fungal-type cell wall organization"/>
    <property type="evidence" value="ECO:0007669"/>
    <property type="project" value="TreeGrafter"/>
</dbReference>
<dbReference type="OrthoDB" id="421038at2759"/>
<evidence type="ECO:0000259" key="11">
    <source>
        <dbReference type="SMART" id="SM00768"/>
    </source>
</evidence>
<dbReference type="AlphaFoldDB" id="A0A2C5ZHY4"/>
<organism evidence="12 13">
    <name type="scientific">Ophiocordyceps australis</name>
    <dbReference type="NCBI Taxonomy" id="1399860"/>
    <lineage>
        <taxon>Eukaryota</taxon>
        <taxon>Fungi</taxon>
        <taxon>Dikarya</taxon>
        <taxon>Ascomycota</taxon>
        <taxon>Pezizomycotina</taxon>
        <taxon>Sordariomycetes</taxon>
        <taxon>Hypocreomycetidae</taxon>
        <taxon>Hypocreales</taxon>
        <taxon>Ophiocordycipitaceae</taxon>
        <taxon>Ophiocordyceps</taxon>
    </lineage>
</organism>
<dbReference type="PANTHER" id="PTHR31468">
    <property type="entry name" value="1,3-BETA-GLUCANOSYLTRANSFERASE GAS1"/>
    <property type="match status" value="1"/>
</dbReference>
<keyword evidence="4 9" id="KW-0732">Signal</keyword>
<name>A0A2C5ZHY4_9HYPO</name>
<protein>
    <recommendedName>
        <fullName evidence="9">1,3-beta-glucanosyltransferase</fullName>
        <ecNumber evidence="9">2.4.1.-</ecNumber>
    </recommendedName>
</protein>
<dbReference type="Pfam" id="PF03198">
    <property type="entry name" value="Glyco_hydro_72"/>
    <property type="match status" value="1"/>
</dbReference>
<evidence type="ECO:0000256" key="6">
    <source>
        <dbReference type="ARBA" id="ARBA00023157"/>
    </source>
</evidence>
<comment type="caution">
    <text evidence="12">The sequence shown here is derived from an EMBL/GenBank/DDBJ whole genome shotgun (WGS) entry which is preliminary data.</text>
</comment>
<dbReference type="GO" id="GO:0098552">
    <property type="term" value="C:side of membrane"/>
    <property type="evidence" value="ECO:0007669"/>
    <property type="project" value="UniProtKB-KW"/>
</dbReference>
<dbReference type="PANTHER" id="PTHR31468:SF2">
    <property type="entry name" value="1,3-BETA-GLUCANOSYLTRANSFERASE GAS1"/>
    <property type="match status" value="1"/>
</dbReference>
<dbReference type="GO" id="GO:0005886">
    <property type="term" value="C:plasma membrane"/>
    <property type="evidence" value="ECO:0007669"/>
    <property type="project" value="UniProtKB-SubCell"/>
</dbReference>
<gene>
    <name evidence="12" type="ORF">CDD82_2828</name>
</gene>
<dbReference type="InterPro" id="IPR017853">
    <property type="entry name" value="GH"/>
</dbReference>
<feature type="chain" id="PRO_5011811308" description="1,3-beta-glucanosyltransferase" evidence="9">
    <location>
        <begin position="20"/>
        <end position="509"/>
    </location>
</feature>
<keyword evidence="3 9" id="KW-0336">GPI-anchor</keyword>
<dbReference type="InterPro" id="IPR012946">
    <property type="entry name" value="X8"/>
</dbReference>
<dbReference type="EMBL" id="NJEU01000209">
    <property type="protein sequence ID" value="PHH78801.1"/>
    <property type="molecule type" value="Genomic_DNA"/>
</dbReference>
<feature type="domain" description="X8" evidence="11">
    <location>
        <begin position="380"/>
        <end position="468"/>
    </location>
</feature>
<evidence type="ECO:0000256" key="7">
    <source>
        <dbReference type="ARBA" id="ARBA00023180"/>
    </source>
</evidence>
<keyword evidence="6" id="KW-1015">Disulfide bond</keyword>
<evidence type="ECO:0000313" key="13">
    <source>
        <dbReference type="Proteomes" id="UP000224854"/>
    </source>
</evidence>
<dbReference type="SUPFAM" id="SSF51445">
    <property type="entry name" value="(Trans)glycosidases"/>
    <property type="match status" value="1"/>
</dbReference>
<evidence type="ECO:0000256" key="3">
    <source>
        <dbReference type="ARBA" id="ARBA00022622"/>
    </source>
</evidence>
<reference evidence="12 13" key="1">
    <citation type="submission" date="2017-06" db="EMBL/GenBank/DDBJ databases">
        <title>Ant-infecting Ophiocordyceps genomes reveal a high diversity of potential behavioral manipulation genes and a possible major role for enterotoxins.</title>
        <authorList>
            <person name="De Bekker C."/>
            <person name="Evans H.C."/>
            <person name="Brachmann A."/>
            <person name="Hughes D.P."/>
        </authorList>
    </citation>
    <scope>NUCLEOTIDE SEQUENCE [LARGE SCALE GENOMIC DNA]</scope>
    <source>
        <strain evidence="12 13">1348a</strain>
    </source>
</reference>
<dbReference type="GO" id="GO:0071970">
    <property type="term" value="P:fungal-type cell wall (1-&gt;3)-beta-D-glucan biosynthetic process"/>
    <property type="evidence" value="ECO:0007669"/>
    <property type="project" value="TreeGrafter"/>
</dbReference>
<dbReference type="Pfam" id="PF07983">
    <property type="entry name" value="X8"/>
    <property type="match status" value="1"/>
</dbReference>
<dbReference type="Gene3D" id="3.20.20.80">
    <property type="entry name" value="Glycosidases"/>
    <property type="match status" value="1"/>
</dbReference>
<accession>A0A2C5ZHY4</accession>
<dbReference type="GO" id="GO:0042124">
    <property type="term" value="F:1,3-beta-glucanosyltransferase activity"/>
    <property type="evidence" value="ECO:0007669"/>
    <property type="project" value="TreeGrafter"/>
</dbReference>
<keyword evidence="7" id="KW-0325">Glycoprotein</keyword>
<dbReference type="EC" id="2.4.1.-" evidence="9"/>
<keyword evidence="13" id="KW-1185">Reference proteome</keyword>
<dbReference type="FunFam" id="3.20.20.80:FF:000038">
    <property type="entry name" value="1,3-beta-glucanosyltransferase"/>
    <property type="match status" value="1"/>
</dbReference>
<evidence type="ECO:0000256" key="4">
    <source>
        <dbReference type="ARBA" id="ARBA00022729"/>
    </source>
</evidence>
<evidence type="ECO:0000313" key="12">
    <source>
        <dbReference type="EMBL" id="PHH78801.1"/>
    </source>
</evidence>
<keyword evidence="9" id="KW-0808">Transferase</keyword>
<evidence type="ECO:0000256" key="5">
    <source>
        <dbReference type="ARBA" id="ARBA00023136"/>
    </source>
</evidence>
<comment type="similarity">
    <text evidence="2 9">Belongs to the glycosyl hydrolase 72 family.</text>
</comment>
<dbReference type="InterPro" id="IPR004886">
    <property type="entry name" value="Glucanosyltransferase"/>
</dbReference>
<proteinExistence type="inferred from homology"/>
<dbReference type="Gene3D" id="1.20.58.1040">
    <property type="match status" value="1"/>
</dbReference>
<feature type="compositionally biased region" description="Basic and acidic residues" evidence="10">
    <location>
        <begin position="451"/>
        <end position="466"/>
    </location>
</feature>
<sequence>MAGLMLAVSLFLFASRGLGETLPIEAKGSKFFDTNGTQFFIKGIAYQQEAAAGTGGRKTKYLDPLADVSSCQRDVPFLRELGINTIRTYHIDPTADHDECMQLLQDSGIYVISDLGEPDMSINREDPRWDVTLFARYRKVVDSLAKYPNVIGFFAGNEVSDSANTSAASVYVKAAVRDMKRYVRENKKMTRWLGFGYAANDASVIRDDIVDYFACGPAEERVDFWGYNVYSWCGDSDMKRSHFAERAEYFRDYEVPVFFAEYGCNEVKGGGTEREFKETAALYSAEMSSVFSGGIVYMYFEEANNYGLVQFSKGQATIFNAFHALKAQLAKARPEPISRDAYLPRTRPRSCPPVSTTWLSHPSLPPTPNSALCKCMYSSRTCIPASSLSAVSYSEIFNYVCGALASACTTIASHPDKGVHGAYTMCDDTAKLAAVLDAYYKEHETPSACRFDGKAKTQRPHEDKACAETVDDAPGESVGSDQDSAARGFDARAVGQVLVMVVVAVVVAF</sequence>